<protein>
    <recommendedName>
        <fullName evidence="1">N-acetyltransferase domain-containing protein</fullName>
    </recommendedName>
</protein>
<proteinExistence type="predicted"/>
<sequence>MKITFRSYAESDFLKVRDFLIDTQTKLGRPNCWAIDRWEFLDFFQEVGQASSKQRWQDRIGLWEYSNGDIAAVACDDGNAFFLLDTLEPATELINEMFQYAEEYLLKFDSGVSSNHLEIVTGMTTVEQVAMSRGYVREEWSNPTLSISMDREFKVTLPDGFALQCGSKVDDLCKAMGHIMAFDYADSPSAELTLKNYGNIKNAPDYNPELDLCIINESGEVVSFCGIWLDEVNQVAILEPVGTHKDYRRRGLGKTVIYEGFNRLKGLGVVKVYVGSDQPFYRRIGFEPEFTTHSWRKHME</sequence>
<reference evidence="3" key="1">
    <citation type="journal article" date="2019" name="Int. J. Syst. Evol. Microbiol.">
        <title>The Global Catalogue of Microorganisms (GCM) 10K type strain sequencing project: providing services to taxonomists for standard genome sequencing and annotation.</title>
        <authorList>
            <consortium name="The Broad Institute Genomics Platform"/>
            <consortium name="The Broad Institute Genome Sequencing Center for Infectious Disease"/>
            <person name="Wu L."/>
            <person name="Ma J."/>
        </authorList>
    </citation>
    <scope>NUCLEOTIDE SEQUENCE [LARGE SCALE GENOMIC DNA]</scope>
    <source>
        <strain evidence="3">CGMCC 1.12769</strain>
    </source>
</reference>
<feature type="domain" description="N-acetyltransferase" evidence="1">
    <location>
        <begin position="167"/>
        <end position="300"/>
    </location>
</feature>
<organism evidence="2 3">
    <name type="scientific">Paenibacillus segetis</name>
    <dbReference type="NCBI Taxonomy" id="1325360"/>
    <lineage>
        <taxon>Bacteria</taxon>
        <taxon>Bacillati</taxon>
        <taxon>Bacillota</taxon>
        <taxon>Bacilli</taxon>
        <taxon>Bacillales</taxon>
        <taxon>Paenibacillaceae</taxon>
        <taxon>Paenibacillus</taxon>
    </lineage>
</organism>
<dbReference type="Pfam" id="PF00583">
    <property type="entry name" value="Acetyltransf_1"/>
    <property type="match status" value="1"/>
</dbReference>
<evidence type="ECO:0000313" key="2">
    <source>
        <dbReference type="EMBL" id="GGH13037.1"/>
    </source>
</evidence>
<dbReference type="CDD" id="cd04301">
    <property type="entry name" value="NAT_SF"/>
    <property type="match status" value="1"/>
</dbReference>
<dbReference type="SUPFAM" id="SSF55729">
    <property type="entry name" value="Acyl-CoA N-acyltransferases (Nat)"/>
    <property type="match status" value="1"/>
</dbReference>
<evidence type="ECO:0000313" key="3">
    <source>
        <dbReference type="Proteomes" id="UP000659344"/>
    </source>
</evidence>
<comment type="caution">
    <text evidence="2">The sequence shown here is derived from an EMBL/GenBank/DDBJ whole genome shotgun (WGS) entry which is preliminary data.</text>
</comment>
<keyword evidence="3" id="KW-1185">Reference proteome</keyword>
<evidence type="ECO:0000259" key="1">
    <source>
        <dbReference type="PROSITE" id="PS51186"/>
    </source>
</evidence>
<name>A0ABQ1Y6C3_9BACL</name>
<dbReference type="InterPro" id="IPR016181">
    <property type="entry name" value="Acyl_CoA_acyltransferase"/>
</dbReference>
<dbReference type="Gene3D" id="3.40.630.30">
    <property type="match status" value="1"/>
</dbReference>
<accession>A0ABQ1Y6C3</accession>
<dbReference type="RefSeq" id="WP_188535641.1">
    <property type="nucleotide sequence ID" value="NZ_BMFT01000001.1"/>
</dbReference>
<dbReference type="InterPro" id="IPR000182">
    <property type="entry name" value="GNAT_dom"/>
</dbReference>
<dbReference type="PROSITE" id="PS51186">
    <property type="entry name" value="GNAT"/>
    <property type="match status" value="1"/>
</dbReference>
<gene>
    <name evidence="2" type="ORF">GCM10008013_05820</name>
</gene>
<dbReference type="EMBL" id="BMFT01000001">
    <property type="protein sequence ID" value="GGH13037.1"/>
    <property type="molecule type" value="Genomic_DNA"/>
</dbReference>
<dbReference type="Proteomes" id="UP000659344">
    <property type="component" value="Unassembled WGS sequence"/>
</dbReference>